<dbReference type="Pfam" id="PF02485">
    <property type="entry name" value="Branch"/>
    <property type="match status" value="1"/>
</dbReference>
<accession>A0AAV8R6X5</accession>
<dbReference type="InterPro" id="IPR044610">
    <property type="entry name" value="GLCAT14A/B/C"/>
</dbReference>
<gene>
    <name evidence="7" type="ORF">OPV22_010165</name>
</gene>
<reference evidence="7 8" key="1">
    <citation type="submission" date="2022-12" db="EMBL/GenBank/DDBJ databases">
        <title>Chromosome-scale assembly of the Ensete ventricosum genome.</title>
        <authorList>
            <person name="Dussert Y."/>
            <person name="Stocks J."/>
            <person name="Wendawek A."/>
            <person name="Woldeyes F."/>
            <person name="Nichols R.A."/>
            <person name="Borrell J.S."/>
        </authorList>
    </citation>
    <scope>NUCLEOTIDE SEQUENCE [LARGE SCALE GENOMIC DNA]</scope>
    <source>
        <strain evidence="8">cv. Maze</strain>
        <tissue evidence="7">Seeds</tissue>
    </source>
</reference>
<evidence type="ECO:0000256" key="6">
    <source>
        <dbReference type="SAM" id="MobiDB-lite"/>
    </source>
</evidence>
<evidence type="ECO:0000313" key="8">
    <source>
        <dbReference type="Proteomes" id="UP001222027"/>
    </source>
</evidence>
<keyword evidence="4" id="KW-0472">Membrane</keyword>
<comment type="subcellular location">
    <subcellularLocation>
        <location evidence="1">Membrane</location>
        <topology evidence="1">Single-pass type II membrane protein</topology>
    </subcellularLocation>
</comment>
<evidence type="ECO:0000313" key="7">
    <source>
        <dbReference type="EMBL" id="KAJ8499613.1"/>
    </source>
</evidence>
<dbReference type="InterPro" id="IPR003406">
    <property type="entry name" value="Glyco_trans_14"/>
</dbReference>
<dbReference type="PANTHER" id="PTHR45719:SF10">
    <property type="entry name" value="CORE-2_I-BRANCHING BETA-1,6-N-ACETYLGLUCOSAMINYLTRANSFERASE FAMILY PROTEIN"/>
    <property type="match status" value="1"/>
</dbReference>
<sequence>MQSSSSSASPAASPPPPPPPSFPSFPKESRNLYCVLVTSLVSLFLILSFSSPSASSSSSSSSSSAAAHVRSASATTAALLSSSPPPPSLAYLLTGSAGDGDRLLRLLHAVYHPRNLYLLHLDGAAPTDERERLALAAWNVPAFRSARNVHVVGKPDFANPRGSSALSAILHGAAILLRIGAKWDWFVNLDASEYPLVTQDDLLHVFSFLPRDLNFVQHSSYIGWRESRQLRPIIVDPGLYLSSRMDIFYATQKRELPNAYKLFAGSASVILSRKFIEYCILGTDNLPRTLMMYYANTLSSHTNYFQTVLCNSPGFNRTIVNHHLHYMIWGASPKKEPRLLTMDDLKNMSLTGAAFGTRFSKNDPVLDHIDKETLSRGPGRIVPGGWCLGGSRGDPCVVWGNPDVLIPGPGAARLAKTLADLLSDGKLHSQQCIWK</sequence>
<evidence type="ECO:0008006" key="9">
    <source>
        <dbReference type="Google" id="ProtNLM"/>
    </source>
</evidence>
<evidence type="ECO:0000256" key="1">
    <source>
        <dbReference type="ARBA" id="ARBA00004606"/>
    </source>
</evidence>
<feature type="compositionally biased region" description="Pro residues" evidence="6">
    <location>
        <begin position="12"/>
        <end position="23"/>
    </location>
</feature>
<keyword evidence="8" id="KW-1185">Reference proteome</keyword>
<feature type="compositionally biased region" description="Low complexity" evidence="6">
    <location>
        <begin position="1"/>
        <end position="11"/>
    </location>
</feature>
<evidence type="ECO:0000256" key="3">
    <source>
        <dbReference type="ARBA" id="ARBA00022679"/>
    </source>
</evidence>
<dbReference type="AlphaFoldDB" id="A0AAV8R6X5"/>
<proteinExistence type="predicted"/>
<feature type="region of interest" description="Disordered" evidence="6">
    <location>
        <begin position="1"/>
        <end position="24"/>
    </location>
</feature>
<protein>
    <recommendedName>
        <fullName evidence="9">Beta-glucuronosyltransferase GlcAT14A</fullName>
    </recommendedName>
</protein>
<dbReference type="GO" id="GO:0015020">
    <property type="term" value="F:glucuronosyltransferase activity"/>
    <property type="evidence" value="ECO:0007669"/>
    <property type="project" value="InterPro"/>
</dbReference>
<dbReference type="Proteomes" id="UP001222027">
    <property type="component" value="Unassembled WGS sequence"/>
</dbReference>
<dbReference type="EMBL" id="JAQQAF010000003">
    <property type="protein sequence ID" value="KAJ8499613.1"/>
    <property type="molecule type" value="Genomic_DNA"/>
</dbReference>
<organism evidence="7 8">
    <name type="scientific">Ensete ventricosum</name>
    <name type="common">Abyssinian banana</name>
    <name type="synonym">Musa ensete</name>
    <dbReference type="NCBI Taxonomy" id="4639"/>
    <lineage>
        <taxon>Eukaryota</taxon>
        <taxon>Viridiplantae</taxon>
        <taxon>Streptophyta</taxon>
        <taxon>Embryophyta</taxon>
        <taxon>Tracheophyta</taxon>
        <taxon>Spermatophyta</taxon>
        <taxon>Magnoliopsida</taxon>
        <taxon>Liliopsida</taxon>
        <taxon>Zingiberales</taxon>
        <taxon>Musaceae</taxon>
        <taxon>Ensete</taxon>
    </lineage>
</organism>
<comment type="caution">
    <text evidence="7">The sequence shown here is derived from an EMBL/GenBank/DDBJ whole genome shotgun (WGS) entry which is preliminary data.</text>
</comment>
<dbReference type="PANTHER" id="PTHR45719">
    <property type="entry name" value="GLYCOSYLTRANSFERASE"/>
    <property type="match status" value="1"/>
</dbReference>
<evidence type="ECO:0000256" key="2">
    <source>
        <dbReference type="ARBA" id="ARBA00022676"/>
    </source>
</evidence>
<name>A0AAV8R6X5_ENSVE</name>
<evidence type="ECO:0000256" key="4">
    <source>
        <dbReference type="ARBA" id="ARBA00023136"/>
    </source>
</evidence>
<keyword evidence="2" id="KW-0328">Glycosyltransferase</keyword>
<dbReference type="GO" id="GO:0016020">
    <property type="term" value="C:membrane"/>
    <property type="evidence" value="ECO:0007669"/>
    <property type="project" value="UniProtKB-SubCell"/>
</dbReference>
<keyword evidence="5" id="KW-0325">Glycoprotein</keyword>
<keyword evidence="3" id="KW-0808">Transferase</keyword>
<evidence type="ECO:0000256" key="5">
    <source>
        <dbReference type="ARBA" id="ARBA00023180"/>
    </source>
</evidence>